<protein>
    <submittedName>
        <fullName evidence="1">Uncharacterized protein</fullName>
    </submittedName>
</protein>
<proteinExistence type="predicted"/>
<gene>
    <name evidence="1" type="ORF">T11_14222</name>
</gene>
<dbReference type="OrthoDB" id="5916156at2759"/>
<name>A0A0V1I3A9_9BILA</name>
<dbReference type="AlphaFoldDB" id="A0A0V1I3A9"/>
<comment type="caution">
    <text evidence="1">The sequence shown here is derived from an EMBL/GenBank/DDBJ whole genome shotgun (WGS) entry which is preliminary data.</text>
</comment>
<reference evidence="1 2" key="1">
    <citation type="submission" date="2015-01" db="EMBL/GenBank/DDBJ databases">
        <title>Evolution of Trichinella species and genotypes.</title>
        <authorList>
            <person name="Korhonen P.K."/>
            <person name="Edoardo P."/>
            <person name="Giuseppe L.R."/>
            <person name="Gasser R.B."/>
        </authorList>
    </citation>
    <scope>NUCLEOTIDE SEQUENCE [LARGE SCALE GENOMIC DNA]</scope>
    <source>
        <strain evidence="1">ISS1029</strain>
    </source>
</reference>
<evidence type="ECO:0000313" key="2">
    <source>
        <dbReference type="Proteomes" id="UP000055024"/>
    </source>
</evidence>
<dbReference type="EMBL" id="JYDP01000007">
    <property type="protein sequence ID" value="KRZ17395.1"/>
    <property type="molecule type" value="Genomic_DNA"/>
</dbReference>
<evidence type="ECO:0000313" key="1">
    <source>
        <dbReference type="EMBL" id="KRZ17395.1"/>
    </source>
</evidence>
<dbReference type="Proteomes" id="UP000055024">
    <property type="component" value="Unassembled WGS sequence"/>
</dbReference>
<organism evidence="1 2">
    <name type="scientific">Trichinella zimbabwensis</name>
    <dbReference type="NCBI Taxonomy" id="268475"/>
    <lineage>
        <taxon>Eukaryota</taxon>
        <taxon>Metazoa</taxon>
        <taxon>Ecdysozoa</taxon>
        <taxon>Nematoda</taxon>
        <taxon>Enoplea</taxon>
        <taxon>Dorylaimia</taxon>
        <taxon>Trichinellida</taxon>
        <taxon>Trichinellidae</taxon>
        <taxon>Trichinella</taxon>
    </lineage>
</organism>
<keyword evidence="2" id="KW-1185">Reference proteome</keyword>
<accession>A0A0V1I3A9</accession>
<sequence length="124" mass="13800">MNRSLASLNGCLPRSIHFKLTKANAPASQRPSGLIFFFQLKLSLDQLEKGKINCSTLKSQMIKQFAGQIFLTLVRRIWALILLAVCLEKAGCPLRVSCGKRKKPANLAPSARDDDWISEIESID</sequence>